<dbReference type="PANTHER" id="PTHR30055">
    <property type="entry name" value="HTH-TYPE TRANSCRIPTIONAL REGULATOR RUTR"/>
    <property type="match status" value="1"/>
</dbReference>
<dbReference type="Gene3D" id="1.10.357.10">
    <property type="entry name" value="Tetracycline Repressor, domain 2"/>
    <property type="match status" value="1"/>
</dbReference>
<dbReference type="PROSITE" id="PS50977">
    <property type="entry name" value="HTH_TETR_2"/>
    <property type="match status" value="1"/>
</dbReference>
<dbReference type="SUPFAM" id="SSF46689">
    <property type="entry name" value="Homeodomain-like"/>
    <property type="match status" value="1"/>
</dbReference>
<evidence type="ECO:0000313" key="4">
    <source>
        <dbReference type="EMBL" id="AKF05387.1"/>
    </source>
</evidence>
<sequence>MTRAPAARFRPRKAPVQRRSTQTVEAILGAAARILVSRGWSELTTNHVAKRAGVSIGTLYEYFPGKEALVTALVERHLERAEALLASRASELAMGCPSVDALSRAIVETMVALHEDAPRLHRALFEEVPHPPAIRARVRAIEARHTDALAMLLTSMRDVDVPDAHVAARIVVDVLESAVHRWACDPSGDPIPREQLIDELARLVKRYLSRG</sequence>
<keyword evidence="5" id="KW-1185">Reference proteome</keyword>
<dbReference type="KEGG" id="samy:DB32_002536"/>
<dbReference type="Pfam" id="PF00440">
    <property type="entry name" value="TetR_N"/>
    <property type="match status" value="1"/>
</dbReference>
<dbReference type="Proteomes" id="UP000034883">
    <property type="component" value="Chromosome"/>
</dbReference>
<protein>
    <submittedName>
        <fullName evidence="4">Transcriptional regulator, TetR family protein</fullName>
    </submittedName>
</protein>
<evidence type="ECO:0000313" key="5">
    <source>
        <dbReference type="Proteomes" id="UP000034883"/>
    </source>
</evidence>
<evidence type="ECO:0000256" key="1">
    <source>
        <dbReference type="ARBA" id="ARBA00023125"/>
    </source>
</evidence>
<feature type="domain" description="HTH tetR-type" evidence="3">
    <location>
        <begin position="21"/>
        <end position="81"/>
    </location>
</feature>
<dbReference type="InterPro" id="IPR041669">
    <property type="entry name" value="TetR_C_15"/>
</dbReference>
<dbReference type="GO" id="GO:0003700">
    <property type="term" value="F:DNA-binding transcription factor activity"/>
    <property type="evidence" value="ECO:0007669"/>
    <property type="project" value="TreeGrafter"/>
</dbReference>
<reference evidence="4 5" key="1">
    <citation type="submission" date="2015-03" db="EMBL/GenBank/DDBJ databases">
        <title>Genome assembly of Sandaracinus amylolyticus DSM 53668.</title>
        <authorList>
            <person name="Sharma G."/>
            <person name="Subramanian S."/>
        </authorList>
    </citation>
    <scope>NUCLEOTIDE SEQUENCE [LARGE SCALE GENOMIC DNA]</scope>
    <source>
        <strain evidence="4 5">DSM 53668</strain>
    </source>
</reference>
<dbReference type="SUPFAM" id="SSF48498">
    <property type="entry name" value="Tetracyclin repressor-like, C-terminal domain"/>
    <property type="match status" value="1"/>
</dbReference>
<keyword evidence="1 2" id="KW-0238">DNA-binding</keyword>
<dbReference type="PANTHER" id="PTHR30055:SF226">
    <property type="entry name" value="HTH-TYPE TRANSCRIPTIONAL REGULATOR PKSA"/>
    <property type="match status" value="1"/>
</dbReference>
<name>A0A0F6W1X0_9BACT</name>
<dbReference type="STRING" id="927083.DB32_002536"/>
<dbReference type="AlphaFoldDB" id="A0A0F6W1X0"/>
<dbReference type="InterPro" id="IPR036271">
    <property type="entry name" value="Tet_transcr_reg_TetR-rel_C_sf"/>
</dbReference>
<dbReference type="Pfam" id="PF17918">
    <property type="entry name" value="TetR_C_15"/>
    <property type="match status" value="1"/>
</dbReference>
<evidence type="ECO:0000256" key="2">
    <source>
        <dbReference type="PROSITE-ProRule" id="PRU00335"/>
    </source>
</evidence>
<feature type="DNA-binding region" description="H-T-H motif" evidence="2">
    <location>
        <begin position="44"/>
        <end position="63"/>
    </location>
</feature>
<dbReference type="OrthoDB" id="9793734at2"/>
<dbReference type="GO" id="GO:0000976">
    <property type="term" value="F:transcription cis-regulatory region binding"/>
    <property type="evidence" value="ECO:0007669"/>
    <property type="project" value="TreeGrafter"/>
</dbReference>
<proteinExistence type="predicted"/>
<organism evidence="4 5">
    <name type="scientific">Sandaracinus amylolyticus</name>
    <dbReference type="NCBI Taxonomy" id="927083"/>
    <lineage>
        <taxon>Bacteria</taxon>
        <taxon>Pseudomonadati</taxon>
        <taxon>Myxococcota</taxon>
        <taxon>Polyangia</taxon>
        <taxon>Polyangiales</taxon>
        <taxon>Sandaracinaceae</taxon>
        <taxon>Sandaracinus</taxon>
    </lineage>
</organism>
<evidence type="ECO:0000259" key="3">
    <source>
        <dbReference type="PROSITE" id="PS50977"/>
    </source>
</evidence>
<dbReference type="InterPro" id="IPR009057">
    <property type="entry name" value="Homeodomain-like_sf"/>
</dbReference>
<dbReference type="EMBL" id="CP011125">
    <property type="protein sequence ID" value="AKF05387.1"/>
    <property type="molecule type" value="Genomic_DNA"/>
</dbReference>
<dbReference type="PRINTS" id="PR00455">
    <property type="entry name" value="HTHTETR"/>
</dbReference>
<dbReference type="RefSeq" id="WP_075097510.1">
    <property type="nucleotide sequence ID" value="NZ_CP011125.1"/>
</dbReference>
<accession>A0A0F6W1X0</accession>
<gene>
    <name evidence="4" type="ORF">DB32_002536</name>
</gene>
<dbReference type="InterPro" id="IPR050109">
    <property type="entry name" value="HTH-type_TetR-like_transc_reg"/>
</dbReference>
<dbReference type="InterPro" id="IPR001647">
    <property type="entry name" value="HTH_TetR"/>
</dbReference>